<protein>
    <submittedName>
        <fullName evidence="10">Peptidase, M48 family</fullName>
        <ecNumber evidence="10">3.4.24.-</ecNumber>
    </submittedName>
</protein>
<dbReference type="Proteomes" id="UP000254651">
    <property type="component" value="Unassembled WGS sequence"/>
</dbReference>
<keyword evidence="7" id="KW-0472">Membrane</keyword>
<dbReference type="InterPro" id="IPR051156">
    <property type="entry name" value="Mito/Outer_Membr_Metalloprot"/>
</dbReference>
<dbReference type="RefSeq" id="WP_066081146.1">
    <property type="nucleotide sequence ID" value="NZ_CP181246.1"/>
</dbReference>
<evidence type="ECO:0000256" key="7">
    <source>
        <dbReference type="SAM" id="Phobius"/>
    </source>
</evidence>
<evidence type="ECO:0000313" key="11">
    <source>
        <dbReference type="Proteomes" id="UP000254651"/>
    </source>
</evidence>
<accession>A0A378UGU3</accession>
<dbReference type="GO" id="GO:0046872">
    <property type="term" value="F:metal ion binding"/>
    <property type="evidence" value="ECO:0007669"/>
    <property type="project" value="UniProtKB-KW"/>
</dbReference>
<dbReference type="Pfam" id="PF23368">
    <property type="entry name" value="DUF7092"/>
    <property type="match status" value="1"/>
</dbReference>
<dbReference type="PANTHER" id="PTHR22726:SF1">
    <property type="entry name" value="METALLOENDOPEPTIDASE OMA1, MITOCHONDRIAL"/>
    <property type="match status" value="1"/>
</dbReference>
<keyword evidence="7" id="KW-0812">Transmembrane</keyword>
<feature type="domain" description="Peptidase M48" evidence="8">
    <location>
        <begin position="179"/>
        <end position="328"/>
    </location>
</feature>
<dbReference type="Gene3D" id="3.30.2010.10">
    <property type="entry name" value="Metalloproteases ('zincins'), catalytic domain"/>
    <property type="match status" value="1"/>
</dbReference>
<dbReference type="Pfam" id="PF01435">
    <property type="entry name" value="Peptidase_M48"/>
    <property type="match status" value="1"/>
</dbReference>
<proteinExistence type="inferred from homology"/>
<gene>
    <name evidence="10" type="ORF">NCTC10295_00683</name>
</gene>
<keyword evidence="5 6" id="KW-0482">Metalloprotease</keyword>
<feature type="transmembrane region" description="Helical" evidence="7">
    <location>
        <begin position="98"/>
        <end position="118"/>
    </location>
</feature>
<organism evidence="10 11">
    <name type="scientific">Bergeriella denitrificans</name>
    <name type="common">Neisseria denitrificans</name>
    <dbReference type="NCBI Taxonomy" id="494"/>
    <lineage>
        <taxon>Bacteria</taxon>
        <taxon>Pseudomonadati</taxon>
        <taxon>Pseudomonadota</taxon>
        <taxon>Betaproteobacteria</taxon>
        <taxon>Neisseriales</taxon>
        <taxon>Neisseriaceae</taxon>
        <taxon>Bergeriella</taxon>
    </lineage>
</organism>
<keyword evidence="3 6" id="KW-0378">Hydrolase</keyword>
<evidence type="ECO:0000256" key="6">
    <source>
        <dbReference type="RuleBase" id="RU003983"/>
    </source>
</evidence>
<evidence type="ECO:0000256" key="1">
    <source>
        <dbReference type="ARBA" id="ARBA00022670"/>
    </source>
</evidence>
<keyword evidence="2" id="KW-0479">Metal-binding</keyword>
<dbReference type="GO" id="GO:0004222">
    <property type="term" value="F:metalloendopeptidase activity"/>
    <property type="evidence" value="ECO:0007669"/>
    <property type="project" value="InterPro"/>
</dbReference>
<feature type="domain" description="DUF7092" evidence="9">
    <location>
        <begin position="5"/>
        <end position="69"/>
    </location>
</feature>
<evidence type="ECO:0000256" key="5">
    <source>
        <dbReference type="ARBA" id="ARBA00023049"/>
    </source>
</evidence>
<evidence type="ECO:0000256" key="3">
    <source>
        <dbReference type="ARBA" id="ARBA00022801"/>
    </source>
</evidence>
<comment type="similarity">
    <text evidence="6">Belongs to the peptidase M48 family.</text>
</comment>
<keyword evidence="7" id="KW-1133">Transmembrane helix</keyword>
<dbReference type="EC" id="3.4.24.-" evidence="10"/>
<name>A0A378UGU3_BERDE</name>
<dbReference type="AlphaFoldDB" id="A0A378UGU3"/>
<dbReference type="CDD" id="cd07332">
    <property type="entry name" value="M48C_Oma1_like"/>
    <property type="match status" value="1"/>
</dbReference>
<sequence length="331" mass="36421">MAEAIEVRYYDGAGNRPHPAKLRADGTWLYVRCQEGEERRYLLAEAVYIAGVGQVLPALELPDDARIEFLTPNIPHGLKLRHQKLQHRVGRWEGSWKWAGIGLLVAVGVVFSVFRWGIPAAAAYAAHRLPEQVLADAGNQAEKLLMQMTGESRLSPARQKAVSDLYYRVLAPERPAKLVFRSGGKVGANALAIPNHTIMLTDELVKLAGNDSEILAVLAHEHGHLLHRHSLQQGLRGIGSGLFLLVLTGDTGDLITSLPLMLVSAQYSQAFELEADRHAAASLQRLNLSPKSLGVFLQRLEQANGQGSVVPVLSTHPLTEERVKQLERYSR</sequence>
<keyword evidence="11" id="KW-1185">Reference proteome</keyword>
<evidence type="ECO:0000256" key="4">
    <source>
        <dbReference type="ARBA" id="ARBA00022833"/>
    </source>
</evidence>
<dbReference type="GO" id="GO:0016020">
    <property type="term" value="C:membrane"/>
    <property type="evidence" value="ECO:0007669"/>
    <property type="project" value="TreeGrafter"/>
</dbReference>
<dbReference type="EMBL" id="UGQS01000001">
    <property type="protein sequence ID" value="STZ75929.1"/>
    <property type="molecule type" value="Genomic_DNA"/>
</dbReference>
<evidence type="ECO:0000256" key="2">
    <source>
        <dbReference type="ARBA" id="ARBA00022723"/>
    </source>
</evidence>
<evidence type="ECO:0000259" key="8">
    <source>
        <dbReference type="Pfam" id="PF01435"/>
    </source>
</evidence>
<dbReference type="InterPro" id="IPR055518">
    <property type="entry name" value="DUF7092"/>
</dbReference>
<dbReference type="PANTHER" id="PTHR22726">
    <property type="entry name" value="METALLOENDOPEPTIDASE OMA1"/>
    <property type="match status" value="1"/>
</dbReference>
<evidence type="ECO:0000313" key="10">
    <source>
        <dbReference type="EMBL" id="STZ75929.1"/>
    </source>
</evidence>
<reference evidence="10 11" key="1">
    <citation type="submission" date="2018-06" db="EMBL/GenBank/DDBJ databases">
        <authorList>
            <consortium name="Pathogen Informatics"/>
            <person name="Doyle S."/>
        </authorList>
    </citation>
    <scope>NUCLEOTIDE SEQUENCE [LARGE SCALE GENOMIC DNA]</scope>
    <source>
        <strain evidence="10 11">NCTC10295</strain>
    </source>
</reference>
<dbReference type="InterPro" id="IPR001915">
    <property type="entry name" value="Peptidase_M48"/>
</dbReference>
<evidence type="ECO:0000259" key="9">
    <source>
        <dbReference type="Pfam" id="PF23368"/>
    </source>
</evidence>
<keyword evidence="1 6" id="KW-0645">Protease</keyword>
<keyword evidence="4 6" id="KW-0862">Zinc</keyword>
<comment type="cofactor">
    <cofactor evidence="6">
        <name>Zn(2+)</name>
        <dbReference type="ChEBI" id="CHEBI:29105"/>
    </cofactor>
    <text evidence="6">Binds 1 zinc ion per subunit.</text>
</comment>
<dbReference type="GO" id="GO:0051603">
    <property type="term" value="P:proteolysis involved in protein catabolic process"/>
    <property type="evidence" value="ECO:0007669"/>
    <property type="project" value="TreeGrafter"/>
</dbReference>